<dbReference type="AlphaFoldDB" id="A0A7H9HXF3"/>
<reference evidence="1 2" key="1">
    <citation type="submission" date="2020-06" db="EMBL/GenBank/DDBJ databases">
        <title>The yeast mating-type switching endonuclease HO is a domesticated member of an unorthodox homing genetic element family.</title>
        <authorList>
            <person name="Coughlan A.Y."/>
            <person name="Lombardi L."/>
            <person name="Braun-Galleani S."/>
            <person name="Martos A.R."/>
            <person name="Galeote V."/>
            <person name="Bigey F."/>
            <person name="Dequin S."/>
            <person name="Byrne K.P."/>
            <person name="Wolfe K.H."/>
        </authorList>
    </citation>
    <scope>NUCLEOTIDE SEQUENCE [LARGE SCALE GENOMIC DNA]</scope>
    <source>
        <strain evidence="1 2">CBS2947</strain>
    </source>
</reference>
<name>A0A7H9HXF3_9SACH</name>
<accession>A0A7H9HXF3</accession>
<dbReference type="Proteomes" id="UP000510647">
    <property type="component" value="Chromosome 8"/>
</dbReference>
<dbReference type="OrthoDB" id="4032406at2759"/>
<organism evidence="1 2">
    <name type="scientific">Torulaspora globosa</name>
    <dbReference type="NCBI Taxonomy" id="48254"/>
    <lineage>
        <taxon>Eukaryota</taxon>
        <taxon>Fungi</taxon>
        <taxon>Dikarya</taxon>
        <taxon>Ascomycota</taxon>
        <taxon>Saccharomycotina</taxon>
        <taxon>Saccharomycetes</taxon>
        <taxon>Saccharomycetales</taxon>
        <taxon>Saccharomycetaceae</taxon>
        <taxon>Torulaspora</taxon>
    </lineage>
</organism>
<proteinExistence type="predicted"/>
<keyword evidence="2" id="KW-1185">Reference proteome</keyword>
<protein>
    <submittedName>
        <fullName evidence="1">Uncharacterized protein</fullName>
    </submittedName>
</protein>
<evidence type="ECO:0000313" key="1">
    <source>
        <dbReference type="EMBL" id="QLQ82408.1"/>
    </source>
</evidence>
<sequence>MSGTGEMMNVEHPTRPINLEIAVNMLEHLYEVTLGRAFYLNSVSLSVSTIQRCCESFWHNDSTEAVNDHELDVARVRCVVQLTKLIKDLEKSPSDQYILLNLRERLRFMSPSKTGPSRATKRDTTEYDFLLIDQRMITLSVITTLLKLCHILAPNYKNSSLCQPLINGIQEYFIRPYSLILWNRARRDLLA</sequence>
<dbReference type="EMBL" id="CP059274">
    <property type="protein sequence ID" value="QLQ82408.1"/>
    <property type="molecule type" value="Genomic_DNA"/>
</dbReference>
<gene>
    <name evidence="1" type="ORF">HG537_0H01700</name>
</gene>
<evidence type="ECO:0000313" key="2">
    <source>
        <dbReference type="Proteomes" id="UP000510647"/>
    </source>
</evidence>